<accession>A0ABN8QHZ7</accession>
<dbReference type="SUPFAM" id="SSF50729">
    <property type="entry name" value="PH domain-like"/>
    <property type="match status" value="1"/>
</dbReference>
<sequence>QKRGKRKGSIPLSSVKAVEFVEDTAFDHEVKKYCLQVVYDDLVLYISAKTKDERKDWVDSIQDGT</sequence>
<evidence type="ECO:0000259" key="1">
    <source>
        <dbReference type="PROSITE" id="PS50003"/>
    </source>
</evidence>
<dbReference type="Gene3D" id="2.30.29.30">
    <property type="entry name" value="Pleckstrin-homology domain (PH domain)/Phosphotyrosine-binding domain (PTB)"/>
    <property type="match status" value="1"/>
</dbReference>
<dbReference type="InterPro" id="IPR001849">
    <property type="entry name" value="PH_domain"/>
</dbReference>
<evidence type="ECO:0000313" key="2">
    <source>
        <dbReference type="EMBL" id="CAH3164458.1"/>
    </source>
</evidence>
<comment type="caution">
    <text evidence="2">The sequence shown here is derived from an EMBL/GenBank/DDBJ whole genome shotgun (WGS) entry which is preliminary data.</text>
</comment>
<proteinExistence type="predicted"/>
<dbReference type="EMBL" id="CALNXI010001313">
    <property type="protein sequence ID" value="CAH3164458.1"/>
    <property type="molecule type" value="Genomic_DNA"/>
</dbReference>
<reference evidence="2 3" key="1">
    <citation type="submission" date="2022-05" db="EMBL/GenBank/DDBJ databases">
        <authorList>
            <consortium name="Genoscope - CEA"/>
            <person name="William W."/>
        </authorList>
    </citation>
    <scope>NUCLEOTIDE SEQUENCE [LARGE SCALE GENOMIC DNA]</scope>
</reference>
<dbReference type="Proteomes" id="UP001159427">
    <property type="component" value="Unassembled WGS sequence"/>
</dbReference>
<protein>
    <recommendedName>
        <fullName evidence="1">PH domain-containing protein</fullName>
    </recommendedName>
</protein>
<feature type="domain" description="PH" evidence="1">
    <location>
        <begin position="1"/>
        <end position="65"/>
    </location>
</feature>
<organism evidence="2 3">
    <name type="scientific">Porites evermanni</name>
    <dbReference type="NCBI Taxonomy" id="104178"/>
    <lineage>
        <taxon>Eukaryota</taxon>
        <taxon>Metazoa</taxon>
        <taxon>Cnidaria</taxon>
        <taxon>Anthozoa</taxon>
        <taxon>Hexacorallia</taxon>
        <taxon>Scleractinia</taxon>
        <taxon>Fungiina</taxon>
        <taxon>Poritidae</taxon>
        <taxon>Porites</taxon>
    </lineage>
</organism>
<evidence type="ECO:0000313" key="3">
    <source>
        <dbReference type="Proteomes" id="UP001159427"/>
    </source>
</evidence>
<keyword evidence="3" id="KW-1185">Reference proteome</keyword>
<dbReference type="Pfam" id="PF00169">
    <property type="entry name" value="PH"/>
    <property type="match status" value="1"/>
</dbReference>
<gene>
    <name evidence="2" type="ORF">PEVE_00004972</name>
</gene>
<feature type="non-terminal residue" evidence="2">
    <location>
        <position position="1"/>
    </location>
</feature>
<dbReference type="InterPro" id="IPR011993">
    <property type="entry name" value="PH-like_dom_sf"/>
</dbReference>
<dbReference type="PROSITE" id="PS50003">
    <property type="entry name" value="PH_DOMAIN"/>
    <property type="match status" value="1"/>
</dbReference>
<name>A0ABN8QHZ7_9CNID</name>